<sequence length="108" mass="11217">MKKSLATIAIVALLATGATSAQALSYTGTKYGSSIFTSGSYLSIKDNKNDGQFPSVNYKYAGGTKQGGIANKNGYGVTLSFNAPSSITAIQPCISRTALPMSCGSWIY</sequence>
<dbReference type="HOGENOM" id="CLU_143962_0_0_11"/>
<dbReference type="Proteomes" id="UP000000628">
    <property type="component" value="Chromosome"/>
</dbReference>
<organism evidence="2 3">
    <name type="scientific">Jonesia denitrificans (strain ATCC 14870 / DSM 20603 / BCRC 15368 / CIP 55.134 / JCM 11481 / NBRC 15587 / NCTC 10816 / Prevot 55134)</name>
    <name type="common">Listeria denitrificans</name>
    <dbReference type="NCBI Taxonomy" id="471856"/>
    <lineage>
        <taxon>Bacteria</taxon>
        <taxon>Bacillati</taxon>
        <taxon>Actinomycetota</taxon>
        <taxon>Actinomycetes</taxon>
        <taxon>Micrococcales</taxon>
        <taxon>Jonesiaceae</taxon>
        <taxon>Jonesia</taxon>
    </lineage>
</organism>
<feature type="signal peptide" evidence="1">
    <location>
        <begin position="1"/>
        <end position="23"/>
    </location>
</feature>
<evidence type="ECO:0000313" key="2">
    <source>
        <dbReference type="EMBL" id="ACV08416.1"/>
    </source>
</evidence>
<proteinExistence type="predicted"/>
<evidence type="ECO:0000313" key="3">
    <source>
        <dbReference type="Proteomes" id="UP000000628"/>
    </source>
</evidence>
<dbReference type="KEGG" id="jde:Jden_0753"/>
<dbReference type="OrthoDB" id="5193756at2"/>
<dbReference type="RefSeq" id="WP_015771044.1">
    <property type="nucleotide sequence ID" value="NC_013174.1"/>
</dbReference>
<reference evidence="2 3" key="1">
    <citation type="journal article" date="2009" name="Stand. Genomic Sci.">
        <title>Complete genome sequence of Jonesia denitrificans type strain (Prevot 55134).</title>
        <authorList>
            <person name="Pukall R."/>
            <person name="Gehrich-Schroter G."/>
            <person name="Lapidus A."/>
            <person name="Nolan M."/>
            <person name="Glavina Del Rio T."/>
            <person name="Lucas S."/>
            <person name="Chen F."/>
            <person name="Tice H."/>
            <person name="Pitluck S."/>
            <person name="Cheng J.F."/>
            <person name="Copeland A."/>
            <person name="Saunders E."/>
            <person name="Brettin T."/>
            <person name="Detter J.C."/>
            <person name="Bruce D."/>
            <person name="Goodwin L."/>
            <person name="Pati A."/>
            <person name="Ivanova N."/>
            <person name="Mavromatis K."/>
            <person name="Ovchinnikova G."/>
            <person name="Chen A."/>
            <person name="Palaniappan K."/>
            <person name="Land M."/>
            <person name="Hauser L."/>
            <person name="Chang Y.J."/>
            <person name="Jeffries C.D."/>
            <person name="Chain P."/>
            <person name="Goker M."/>
            <person name="Bristow J."/>
            <person name="Eisen J.A."/>
            <person name="Markowitz V."/>
            <person name="Hugenholtz P."/>
            <person name="Kyrpides N.C."/>
            <person name="Klenk H.P."/>
            <person name="Han C."/>
        </authorList>
    </citation>
    <scope>NUCLEOTIDE SEQUENCE [LARGE SCALE GENOMIC DNA]</scope>
    <source>
        <strain evidence="3">ATCC 14870 / DSM 20603 / BCRC 15368 / CIP 55.134 / JCM 11481 / NBRC 15587 / NCTC 10816 / Prevot 55134</strain>
    </source>
</reference>
<feature type="chain" id="PRO_5002983439" evidence="1">
    <location>
        <begin position="24"/>
        <end position="108"/>
    </location>
</feature>
<protein>
    <submittedName>
        <fullName evidence="2">Uncharacterized protein</fullName>
    </submittedName>
</protein>
<dbReference type="EMBL" id="CP001706">
    <property type="protein sequence ID" value="ACV08416.1"/>
    <property type="molecule type" value="Genomic_DNA"/>
</dbReference>
<accession>C7R1U8</accession>
<evidence type="ECO:0000256" key="1">
    <source>
        <dbReference type="SAM" id="SignalP"/>
    </source>
</evidence>
<dbReference type="STRING" id="471856.Jden_0753"/>
<gene>
    <name evidence="2" type="ordered locus">Jden_0753</name>
</gene>
<dbReference type="AlphaFoldDB" id="C7R1U8"/>
<keyword evidence="3" id="KW-1185">Reference proteome</keyword>
<dbReference type="eggNOG" id="ENOG5034723">
    <property type="taxonomic scope" value="Bacteria"/>
</dbReference>
<keyword evidence="1" id="KW-0732">Signal</keyword>
<name>C7R1U8_JONDD</name>